<organism evidence="1 2">
    <name type="scientific">Comamonas aquatica</name>
    <dbReference type="NCBI Taxonomy" id="225991"/>
    <lineage>
        <taxon>Bacteria</taxon>
        <taxon>Pseudomonadati</taxon>
        <taxon>Pseudomonadota</taxon>
        <taxon>Betaproteobacteria</taxon>
        <taxon>Burkholderiales</taxon>
        <taxon>Comamonadaceae</taxon>
        <taxon>Comamonas</taxon>
    </lineage>
</organism>
<evidence type="ECO:0000313" key="2">
    <source>
        <dbReference type="Proteomes" id="UP001158297"/>
    </source>
</evidence>
<sequence>MNNINYNDVFKQITPPKDMACLDCPFAIWRKSIATNYTRDRNNQDIGVEYYEQRKAYKNINCYCSKMFKTTFDVSNLLGEISIKEFDYVIECEGKGE</sequence>
<protein>
    <submittedName>
        <fullName evidence="1">Uncharacterized protein</fullName>
    </submittedName>
</protein>
<comment type="caution">
    <text evidence="1">The sequence shown here is derived from an EMBL/GenBank/DDBJ whole genome shotgun (WGS) entry which is preliminary data.</text>
</comment>
<dbReference type="Proteomes" id="UP001158297">
    <property type="component" value="Unassembled WGS sequence"/>
</dbReference>
<gene>
    <name evidence="1" type="ORF">N7330_03815</name>
</gene>
<accession>A0AA42HXV4</accession>
<reference evidence="1" key="1">
    <citation type="submission" date="2022-09" db="EMBL/GenBank/DDBJ databases">
        <title>Intensive care unit water sources are persistently colonized with multi-drug resistant bacteria and are the site of extensive horizontal gene transfer of antibiotic resistance genes.</title>
        <authorList>
            <person name="Diorio-Toth L."/>
        </authorList>
    </citation>
    <scope>NUCLEOTIDE SEQUENCE</scope>
    <source>
        <strain evidence="1">GD04130</strain>
    </source>
</reference>
<dbReference type="AlphaFoldDB" id="A0AA42HXV4"/>
<proteinExistence type="predicted"/>
<dbReference type="EMBL" id="JAODZU010000003">
    <property type="protein sequence ID" value="MDH0362190.1"/>
    <property type="molecule type" value="Genomic_DNA"/>
</dbReference>
<name>A0AA42HXV4_9BURK</name>
<evidence type="ECO:0000313" key="1">
    <source>
        <dbReference type="EMBL" id="MDH0362190.1"/>
    </source>
</evidence>
<dbReference type="RefSeq" id="WP_279859774.1">
    <property type="nucleotide sequence ID" value="NZ_JAODZU010000003.1"/>
</dbReference>